<dbReference type="RefSeq" id="XP_008721602.1">
    <property type="nucleotide sequence ID" value="XM_008723380.1"/>
</dbReference>
<reference evidence="1 2" key="1">
    <citation type="submission" date="2013-03" db="EMBL/GenBank/DDBJ databases">
        <title>The Genome Sequence of Phialophora europaea CBS 101466.</title>
        <authorList>
            <consortium name="The Broad Institute Genomics Platform"/>
            <person name="Cuomo C."/>
            <person name="de Hoog S."/>
            <person name="Gorbushina A."/>
            <person name="Walker B."/>
            <person name="Young S.K."/>
            <person name="Zeng Q."/>
            <person name="Gargeya S."/>
            <person name="Fitzgerald M."/>
            <person name="Haas B."/>
            <person name="Abouelleil A."/>
            <person name="Allen A.W."/>
            <person name="Alvarado L."/>
            <person name="Arachchi H.M."/>
            <person name="Berlin A.M."/>
            <person name="Chapman S.B."/>
            <person name="Gainer-Dewar J."/>
            <person name="Goldberg J."/>
            <person name="Griggs A."/>
            <person name="Gujja S."/>
            <person name="Hansen M."/>
            <person name="Howarth C."/>
            <person name="Imamovic A."/>
            <person name="Ireland A."/>
            <person name="Larimer J."/>
            <person name="McCowan C."/>
            <person name="Murphy C."/>
            <person name="Pearson M."/>
            <person name="Poon T.W."/>
            <person name="Priest M."/>
            <person name="Roberts A."/>
            <person name="Saif S."/>
            <person name="Shea T."/>
            <person name="Sisk P."/>
            <person name="Sykes S."/>
            <person name="Wortman J."/>
            <person name="Nusbaum C."/>
            <person name="Birren B."/>
        </authorList>
    </citation>
    <scope>NUCLEOTIDE SEQUENCE [LARGE SCALE GENOMIC DNA]</scope>
    <source>
        <strain evidence="1 2">CBS 101466</strain>
    </source>
</reference>
<dbReference type="GeneID" id="19976401"/>
<dbReference type="AlphaFoldDB" id="W2RM23"/>
<dbReference type="InParanoid" id="W2RM23"/>
<evidence type="ECO:0000313" key="2">
    <source>
        <dbReference type="Proteomes" id="UP000030752"/>
    </source>
</evidence>
<dbReference type="EMBL" id="KB822725">
    <property type="protein sequence ID" value="ETN36784.1"/>
    <property type="molecule type" value="Genomic_DNA"/>
</dbReference>
<protein>
    <submittedName>
        <fullName evidence="1">Uncharacterized protein</fullName>
    </submittedName>
</protein>
<sequence length="117" mass="13140">MTPKSPPDERIVLALKNVSKGPDAHVRKVKEIRDLVLKRQHMLFVNELIKEHNIDNAKLQFPEVFEVSPAQSAERSASEEEAARTEADAIKVTAEGHHVEKLREEQADLPANLLTSL</sequence>
<name>W2RM23_CYPE1</name>
<evidence type="ECO:0000313" key="1">
    <source>
        <dbReference type="EMBL" id="ETN36784.1"/>
    </source>
</evidence>
<dbReference type="HOGENOM" id="CLU_2084760_0_0_1"/>
<proteinExistence type="predicted"/>
<dbReference type="OrthoDB" id="5324651at2759"/>
<accession>W2RM23</accession>
<dbReference type="VEuPathDB" id="FungiDB:HMPREF1541_09062"/>
<organism evidence="1 2">
    <name type="scientific">Cyphellophora europaea (strain CBS 101466)</name>
    <name type="common">Phialophora europaea</name>
    <dbReference type="NCBI Taxonomy" id="1220924"/>
    <lineage>
        <taxon>Eukaryota</taxon>
        <taxon>Fungi</taxon>
        <taxon>Dikarya</taxon>
        <taxon>Ascomycota</taxon>
        <taxon>Pezizomycotina</taxon>
        <taxon>Eurotiomycetes</taxon>
        <taxon>Chaetothyriomycetidae</taxon>
        <taxon>Chaetothyriales</taxon>
        <taxon>Cyphellophoraceae</taxon>
        <taxon>Cyphellophora</taxon>
    </lineage>
</organism>
<dbReference type="STRING" id="1220924.W2RM23"/>
<keyword evidence="2" id="KW-1185">Reference proteome</keyword>
<dbReference type="Proteomes" id="UP000030752">
    <property type="component" value="Unassembled WGS sequence"/>
</dbReference>
<gene>
    <name evidence="1" type="ORF">HMPREF1541_09062</name>
</gene>